<name>A0A9W9SUJ7_9EURO</name>
<reference evidence="1" key="2">
    <citation type="journal article" date="2023" name="IMA Fungus">
        <title>Comparative genomic study of the Penicillium genus elucidates a diverse pangenome and 15 lateral gene transfer events.</title>
        <authorList>
            <person name="Petersen C."/>
            <person name="Sorensen T."/>
            <person name="Nielsen M.R."/>
            <person name="Sondergaard T.E."/>
            <person name="Sorensen J.L."/>
            <person name="Fitzpatrick D.A."/>
            <person name="Frisvad J.C."/>
            <person name="Nielsen K.L."/>
        </authorList>
    </citation>
    <scope>NUCLEOTIDE SEQUENCE</scope>
    <source>
        <strain evidence="1">IBT 3081</strain>
    </source>
</reference>
<evidence type="ECO:0000313" key="2">
    <source>
        <dbReference type="Proteomes" id="UP001147752"/>
    </source>
</evidence>
<dbReference type="GeneID" id="81459595"/>
<comment type="caution">
    <text evidence="1">The sequence shown here is derived from an EMBL/GenBank/DDBJ whole genome shotgun (WGS) entry which is preliminary data.</text>
</comment>
<reference evidence="1" key="1">
    <citation type="submission" date="2022-12" db="EMBL/GenBank/DDBJ databases">
        <authorList>
            <person name="Petersen C."/>
        </authorList>
    </citation>
    <scope>NUCLEOTIDE SEQUENCE</scope>
    <source>
        <strain evidence="1">IBT 3081</strain>
    </source>
</reference>
<dbReference type="OrthoDB" id="4311613at2759"/>
<dbReference type="InterPro" id="IPR036812">
    <property type="entry name" value="NAD(P)_OxRdtase_dom_sf"/>
</dbReference>
<protein>
    <submittedName>
        <fullName evidence="1">Aldo/keto reductase subgroup</fullName>
    </submittedName>
</protein>
<accession>A0A9W9SUJ7</accession>
<gene>
    <name evidence="1" type="ORF">N7517_002682</name>
</gene>
<organism evidence="1 2">
    <name type="scientific">Penicillium concentricum</name>
    <dbReference type="NCBI Taxonomy" id="293559"/>
    <lineage>
        <taxon>Eukaryota</taxon>
        <taxon>Fungi</taxon>
        <taxon>Dikarya</taxon>
        <taxon>Ascomycota</taxon>
        <taxon>Pezizomycotina</taxon>
        <taxon>Eurotiomycetes</taxon>
        <taxon>Eurotiomycetidae</taxon>
        <taxon>Eurotiales</taxon>
        <taxon>Aspergillaceae</taxon>
        <taxon>Penicillium</taxon>
    </lineage>
</organism>
<dbReference type="RefSeq" id="XP_056584547.1">
    <property type="nucleotide sequence ID" value="XM_056720412.1"/>
</dbReference>
<dbReference type="AlphaFoldDB" id="A0A9W9SUJ7"/>
<evidence type="ECO:0000313" key="1">
    <source>
        <dbReference type="EMBL" id="KAJ5384771.1"/>
    </source>
</evidence>
<dbReference type="EMBL" id="JAPZBT010000001">
    <property type="protein sequence ID" value="KAJ5384771.1"/>
    <property type="molecule type" value="Genomic_DNA"/>
</dbReference>
<dbReference type="Proteomes" id="UP001147752">
    <property type="component" value="Unassembled WGS sequence"/>
</dbReference>
<proteinExistence type="predicted"/>
<dbReference type="SUPFAM" id="SSF51430">
    <property type="entry name" value="NAD(P)-linked oxidoreductase"/>
    <property type="match status" value="1"/>
</dbReference>
<sequence>MLPPDPTPDSKSRIALRGVDGKDVLVHYLSIGAWSWGPKATFNYNPTRDLQRIHAAWTTLKSVGLTFVGTAQSYGDSESQRIFTRIYSTAIAAI</sequence>
<keyword evidence="2" id="KW-1185">Reference proteome</keyword>